<dbReference type="OrthoDB" id="4771706at2759"/>
<keyword evidence="1" id="KW-0812">Transmembrane</keyword>
<name>A0A3A2ZTN1_9EURO</name>
<feature type="transmembrane region" description="Helical" evidence="1">
    <location>
        <begin position="138"/>
        <end position="160"/>
    </location>
</feature>
<dbReference type="EMBL" id="MVGC01000314">
    <property type="protein sequence ID" value="RJE20361.1"/>
    <property type="molecule type" value="Genomic_DNA"/>
</dbReference>
<keyword evidence="3" id="KW-1185">Reference proteome</keyword>
<evidence type="ECO:0000313" key="3">
    <source>
        <dbReference type="Proteomes" id="UP000266188"/>
    </source>
</evidence>
<evidence type="ECO:0000313" key="2">
    <source>
        <dbReference type="EMBL" id="RJE20361.1"/>
    </source>
</evidence>
<evidence type="ECO:0000256" key="1">
    <source>
        <dbReference type="SAM" id="Phobius"/>
    </source>
</evidence>
<keyword evidence="1" id="KW-1133">Transmembrane helix</keyword>
<accession>A0A3A2ZTN1</accession>
<organism evidence="2 3">
    <name type="scientific">Aspergillus sclerotialis</name>
    <dbReference type="NCBI Taxonomy" id="2070753"/>
    <lineage>
        <taxon>Eukaryota</taxon>
        <taxon>Fungi</taxon>
        <taxon>Dikarya</taxon>
        <taxon>Ascomycota</taxon>
        <taxon>Pezizomycotina</taxon>
        <taxon>Eurotiomycetes</taxon>
        <taxon>Eurotiomycetidae</taxon>
        <taxon>Eurotiales</taxon>
        <taxon>Aspergillaceae</taxon>
        <taxon>Aspergillus</taxon>
        <taxon>Aspergillus subgen. Polypaecilum</taxon>
    </lineage>
</organism>
<reference evidence="3" key="1">
    <citation type="submission" date="2017-02" db="EMBL/GenBank/DDBJ databases">
        <authorList>
            <person name="Tafer H."/>
            <person name="Lopandic K."/>
        </authorList>
    </citation>
    <scope>NUCLEOTIDE SEQUENCE [LARGE SCALE GENOMIC DNA]</scope>
    <source>
        <strain evidence="3">CBS 366.77</strain>
    </source>
</reference>
<dbReference type="Proteomes" id="UP000266188">
    <property type="component" value="Unassembled WGS sequence"/>
</dbReference>
<dbReference type="AlphaFoldDB" id="A0A3A2ZTN1"/>
<gene>
    <name evidence="2" type="ORF">PHISCL_07300</name>
</gene>
<keyword evidence="1" id="KW-0472">Membrane</keyword>
<sequence>MSKPPHHPDPTSSPDVVRIYLTTLLRHYHDIPGEEARAIASNWKYGRGSEILYYDLETFRAMFGSEAGMLLYRDVRRGNATISSNTRTFTSSTSERDLFGCPPGLSLLWFFLVLMLATAYGAYTDWDPTTATNDRASALFGVSLFSGFGFIFSYFFYYVVPRL</sequence>
<feature type="transmembrane region" description="Helical" evidence="1">
    <location>
        <begin position="104"/>
        <end position="123"/>
    </location>
</feature>
<protein>
    <submittedName>
        <fullName evidence="2">Uncharacterized protein</fullName>
    </submittedName>
</protein>
<proteinExistence type="predicted"/>
<comment type="caution">
    <text evidence="2">The sequence shown here is derived from an EMBL/GenBank/DDBJ whole genome shotgun (WGS) entry which is preliminary data.</text>
</comment>